<organism evidence="9 10">
    <name type="scientific">Paraglomus brasilianum</name>
    <dbReference type="NCBI Taxonomy" id="144538"/>
    <lineage>
        <taxon>Eukaryota</taxon>
        <taxon>Fungi</taxon>
        <taxon>Fungi incertae sedis</taxon>
        <taxon>Mucoromycota</taxon>
        <taxon>Glomeromycotina</taxon>
        <taxon>Glomeromycetes</taxon>
        <taxon>Paraglomerales</taxon>
        <taxon>Paraglomeraceae</taxon>
        <taxon>Paraglomus</taxon>
    </lineage>
</organism>
<dbReference type="Gene3D" id="3.30.2410.10">
    <property type="entry name" value="Hect, E3 ligase catalytic domain"/>
    <property type="match status" value="1"/>
</dbReference>
<evidence type="ECO:0000256" key="4">
    <source>
        <dbReference type="ARBA" id="ARBA00022679"/>
    </source>
</evidence>
<dbReference type="InterPro" id="IPR000569">
    <property type="entry name" value="HECT_dom"/>
</dbReference>
<dbReference type="EMBL" id="CAJVPI010000371">
    <property type="protein sequence ID" value="CAG8526361.1"/>
    <property type="molecule type" value="Genomic_DNA"/>
</dbReference>
<feature type="region of interest" description="Disordered" evidence="7">
    <location>
        <begin position="724"/>
        <end position="758"/>
    </location>
</feature>
<keyword evidence="5 6" id="KW-0833">Ubl conjugation pathway</keyword>
<accession>A0A9N9AF51</accession>
<comment type="caution">
    <text evidence="9">The sequence shown here is derived from an EMBL/GenBank/DDBJ whole genome shotgun (WGS) entry which is preliminary data.</text>
</comment>
<feature type="active site" description="Glycyl thioester intermediate" evidence="6">
    <location>
        <position position="1398"/>
    </location>
</feature>
<feature type="region of interest" description="Disordered" evidence="7">
    <location>
        <begin position="781"/>
        <end position="809"/>
    </location>
</feature>
<sequence length="1431" mass="161043">MNIDAVIRELVAILRREVSEEGAKGSEIPIFVCRCLANLVDLFQNSAERVISAGVIPVLCSCLVIDQEALDFYIDLPESAINALLKLSTRKSCTSQIVREGGLSALALVSFLGSSGRDYINLLANCAENFPTDCFNVVRDNIIPNLNEFLCFSDPRAVEQACLAVSRLVDSFRHKREELEAIISDGVLRKIIDCIRPNSNNRMSSSTVVHIWRMLSIVAHESPKIATSLIDNEIKLDGDVTFLVILYEALTGSSPNAVGVQLQVPKNQSQFREILGVISELLPALPTTGVFDMSLPKEVAASTTEDQNPSSNPSSQSPSDERNSIELHLQLLTSKRVRMHEFGKTFLRTLINVYNSTVNATIRLRIVVALAKMVHYFDEEVLNDILQNVSFAVFLSGILQEQQEATLVIKALQLAELLMQKLPAHYEKQFFREGVMHEIAKLADTPESAGKQSSRSDISQVGFFLKFRAYPRKYSRTSTERGLGSRDSRAWIIHRARSFREGYIKDNKDFSHLINDLKAYAAALKGTKEEPTAGSTLKKIATLFSDSASSISSFELVNSGLMEGLLEYLTSTHENELSSVNDRRRTFLHIFLGGMDPKKGLAILLDPDFQHERSPVCLAHHITTGSIGAFELLVKRLQESLNRSERFEVTTAFQTMSIDLIRNPTGILAKHLKLRLISLDNENARKISIQSLVPFKAIEEWLMWRIDAARNRAQENTSVNAGASATVGAGASNGNDNASSGSTLARSNNTTTREATSIEAGSSINTVSVAEQLVADILASSVSSRHRPGREINTSGNQVPPNLGDDTPFNEDIEFAYLRRDVDSDHDDMHDMNDSVEDPLPTTTSRPSSGVSSTSTNQRHRYSTYPGWQKPKDWHIEFYIDGTRINPNTRVYAAIHRHRQRTLVETRFWETTHEIKYRRVEGPPSMEEEKPEPLNPNDVNTKLLNLLRALFELNEKWDEIYTEGNLIIAKTERMSVTDFINHKLTAKFERQMEEPLIVASKALPSWCFNLAREYPFLFPFETRHTFLQSTSFGFTRMWNRWHAHNNRGHGHQEQRREEIGSRLRIKTRITRANMLQTAFEVMKRFGTKDSVLEVEYYDEIGSGLGPTLEFYSTISKELCKKSLRMWRIYSDDGDIYVNSPTGLYAMPMSPELTGSENGKKIINLFKFAGQFVAKAMVDSRIIDIPFNPILLKKVLGERVPHTLRTIRQIDEYWSNSLSSLKSSKGWGTNSLGLQFTLPGCDNFELKPNGSNIEVTPQSIQQYTDAVISAVLDTGVEKQVQAFREGFNQVFPIDDLKIFSTSELVALFGNEEEDWSIETMRDSFNADHGYSMNSPAIKNLLEILSGFNIEERRLFLQFVTGSPRLPIGGFKNMRPVLTIVCRGSDQNSPDESLPSVMTCQNYLKLPDYPTKEIMREKLCYAMREGQGSFHLS</sequence>
<evidence type="ECO:0000256" key="7">
    <source>
        <dbReference type="SAM" id="MobiDB-lite"/>
    </source>
</evidence>
<dbReference type="SUPFAM" id="SSF56204">
    <property type="entry name" value="Hect, E3 ligase catalytic domain"/>
    <property type="match status" value="1"/>
</dbReference>
<evidence type="ECO:0000259" key="8">
    <source>
        <dbReference type="PROSITE" id="PS50237"/>
    </source>
</evidence>
<dbReference type="GO" id="GO:0016607">
    <property type="term" value="C:nuclear speck"/>
    <property type="evidence" value="ECO:0007669"/>
    <property type="project" value="TreeGrafter"/>
</dbReference>
<feature type="domain" description="HECT" evidence="8">
    <location>
        <begin position="1105"/>
        <end position="1431"/>
    </location>
</feature>
<evidence type="ECO:0000256" key="3">
    <source>
        <dbReference type="ARBA" id="ARBA00012485"/>
    </source>
</evidence>
<evidence type="ECO:0000313" key="10">
    <source>
        <dbReference type="Proteomes" id="UP000789739"/>
    </source>
</evidence>
<dbReference type="Gene3D" id="3.30.2160.10">
    <property type="entry name" value="Hect, E3 ligase catalytic domain"/>
    <property type="match status" value="1"/>
</dbReference>
<proteinExistence type="inferred from homology"/>
<dbReference type="SUPFAM" id="SSF48371">
    <property type="entry name" value="ARM repeat"/>
    <property type="match status" value="1"/>
</dbReference>
<dbReference type="GO" id="GO:0043161">
    <property type="term" value="P:proteasome-mediated ubiquitin-dependent protein catabolic process"/>
    <property type="evidence" value="ECO:0007669"/>
    <property type="project" value="TreeGrafter"/>
</dbReference>
<feature type="compositionally biased region" description="Low complexity" evidence="7">
    <location>
        <begin position="307"/>
        <end position="318"/>
    </location>
</feature>
<keyword evidence="4" id="KW-0808">Transferase</keyword>
<dbReference type="Pfam" id="PF00632">
    <property type="entry name" value="HECT"/>
    <property type="match status" value="1"/>
</dbReference>
<feature type="compositionally biased region" description="Polar residues" evidence="7">
    <location>
        <begin position="743"/>
        <end position="758"/>
    </location>
</feature>
<evidence type="ECO:0000256" key="6">
    <source>
        <dbReference type="PROSITE-ProRule" id="PRU00104"/>
    </source>
</evidence>
<dbReference type="PANTHER" id="PTHR45670">
    <property type="entry name" value="E3 UBIQUITIN-PROTEIN LIGASE TRIP12"/>
    <property type="match status" value="1"/>
</dbReference>
<keyword evidence="10" id="KW-1185">Reference proteome</keyword>
<evidence type="ECO:0000256" key="2">
    <source>
        <dbReference type="ARBA" id="ARBA00006331"/>
    </source>
</evidence>
<dbReference type="PROSITE" id="PS50237">
    <property type="entry name" value="HECT"/>
    <property type="match status" value="1"/>
</dbReference>
<dbReference type="PANTHER" id="PTHR45670:SF1">
    <property type="entry name" value="E3 UBIQUITIN-PROTEIN LIGASE HECTD1"/>
    <property type="match status" value="1"/>
</dbReference>
<dbReference type="InterPro" id="IPR011989">
    <property type="entry name" value="ARM-like"/>
</dbReference>
<dbReference type="Proteomes" id="UP000789739">
    <property type="component" value="Unassembled WGS sequence"/>
</dbReference>
<protein>
    <recommendedName>
        <fullName evidence="3">HECT-type E3 ubiquitin transferase</fullName>
        <ecNumber evidence="3">2.3.2.26</ecNumber>
    </recommendedName>
</protein>
<reference evidence="9" key="1">
    <citation type="submission" date="2021-06" db="EMBL/GenBank/DDBJ databases">
        <authorList>
            <person name="Kallberg Y."/>
            <person name="Tangrot J."/>
            <person name="Rosling A."/>
        </authorList>
    </citation>
    <scope>NUCLEOTIDE SEQUENCE</scope>
    <source>
        <strain evidence="9">BR232B</strain>
    </source>
</reference>
<dbReference type="InterPro" id="IPR035983">
    <property type="entry name" value="Hect_E3_ubiquitin_ligase"/>
</dbReference>
<feature type="compositionally biased region" description="Low complexity" evidence="7">
    <location>
        <begin position="842"/>
        <end position="856"/>
    </location>
</feature>
<comment type="similarity">
    <text evidence="2">Belongs to the UPL family. K-HECT subfamily.</text>
</comment>
<dbReference type="GO" id="GO:0061630">
    <property type="term" value="F:ubiquitin protein ligase activity"/>
    <property type="evidence" value="ECO:0007669"/>
    <property type="project" value="UniProtKB-EC"/>
</dbReference>
<dbReference type="OrthoDB" id="423283at2759"/>
<evidence type="ECO:0000256" key="1">
    <source>
        <dbReference type="ARBA" id="ARBA00000885"/>
    </source>
</evidence>
<evidence type="ECO:0000256" key="5">
    <source>
        <dbReference type="ARBA" id="ARBA00022786"/>
    </source>
</evidence>
<comment type="catalytic activity">
    <reaction evidence="1">
        <text>S-ubiquitinyl-[E2 ubiquitin-conjugating enzyme]-L-cysteine + [acceptor protein]-L-lysine = [E2 ubiquitin-conjugating enzyme]-L-cysteine + N(6)-ubiquitinyl-[acceptor protein]-L-lysine.</text>
        <dbReference type="EC" id="2.3.2.26"/>
    </reaction>
</comment>
<dbReference type="InterPro" id="IPR045322">
    <property type="entry name" value="HECTD1/TRIP12-like"/>
</dbReference>
<dbReference type="CDD" id="cd00078">
    <property type="entry name" value="HECTc"/>
    <property type="match status" value="1"/>
</dbReference>
<dbReference type="Gene3D" id="1.25.10.10">
    <property type="entry name" value="Leucine-rich Repeat Variant"/>
    <property type="match status" value="1"/>
</dbReference>
<dbReference type="Gene3D" id="3.90.1750.10">
    <property type="entry name" value="Hect, E3 ligase catalytic domains"/>
    <property type="match status" value="1"/>
</dbReference>
<feature type="compositionally biased region" description="Low complexity" evidence="7">
    <location>
        <begin position="724"/>
        <end position="742"/>
    </location>
</feature>
<dbReference type="SMART" id="SM00119">
    <property type="entry name" value="HECTc"/>
    <property type="match status" value="1"/>
</dbReference>
<dbReference type="EC" id="2.3.2.26" evidence="3"/>
<feature type="region of interest" description="Disordered" evidence="7">
    <location>
        <begin position="824"/>
        <end position="866"/>
    </location>
</feature>
<gene>
    <name evidence="9" type="ORF">PBRASI_LOCUS3889</name>
</gene>
<dbReference type="GO" id="GO:0000209">
    <property type="term" value="P:protein polyubiquitination"/>
    <property type="evidence" value="ECO:0007669"/>
    <property type="project" value="TreeGrafter"/>
</dbReference>
<feature type="compositionally biased region" description="Basic and acidic residues" evidence="7">
    <location>
        <begin position="824"/>
        <end position="833"/>
    </location>
</feature>
<dbReference type="InterPro" id="IPR016024">
    <property type="entry name" value="ARM-type_fold"/>
</dbReference>
<feature type="region of interest" description="Disordered" evidence="7">
    <location>
        <begin position="300"/>
        <end position="322"/>
    </location>
</feature>
<name>A0A9N9AF51_9GLOM</name>
<evidence type="ECO:0000313" key="9">
    <source>
        <dbReference type="EMBL" id="CAG8526361.1"/>
    </source>
</evidence>